<evidence type="ECO:0000259" key="5">
    <source>
        <dbReference type="PROSITE" id="PS51465"/>
    </source>
</evidence>
<keyword evidence="4" id="KW-0732">Signal</keyword>
<dbReference type="AlphaFoldDB" id="A0A226DGQ3"/>
<proteinExistence type="predicted"/>
<dbReference type="OrthoDB" id="88467at2759"/>
<comment type="subcellular location">
    <subcellularLocation>
        <location evidence="1">Secreted</location>
    </subcellularLocation>
</comment>
<dbReference type="PANTHER" id="PTHR21179">
    <property type="entry name" value="SERINE-TYPE ENDOPEPTIDASE INHIBITOR"/>
    <property type="match status" value="1"/>
</dbReference>
<keyword evidence="2" id="KW-0964">Secreted</keyword>
<dbReference type="GO" id="GO:0004867">
    <property type="term" value="F:serine-type endopeptidase inhibitor activity"/>
    <property type="evidence" value="ECO:0007669"/>
    <property type="project" value="InterPro"/>
</dbReference>
<dbReference type="EMBL" id="LNIX01000019">
    <property type="protein sequence ID" value="OXA44359.1"/>
    <property type="molecule type" value="Genomic_DNA"/>
</dbReference>
<name>A0A226DGQ3_FOLCA</name>
<dbReference type="SUPFAM" id="SSF100895">
    <property type="entry name" value="Kazal-type serine protease inhibitors"/>
    <property type="match status" value="1"/>
</dbReference>
<dbReference type="InterPro" id="IPR036058">
    <property type="entry name" value="Kazal_dom_sf"/>
</dbReference>
<dbReference type="InterPro" id="IPR039932">
    <property type="entry name" value="Spink4-like"/>
</dbReference>
<dbReference type="PROSITE" id="PS51465">
    <property type="entry name" value="KAZAL_2"/>
    <property type="match status" value="1"/>
</dbReference>
<evidence type="ECO:0000313" key="6">
    <source>
        <dbReference type="EMBL" id="OXA44359.1"/>
    </source>
</evidence>
<dbReference type="SMART" id="SM00280">
    <property type="entry name" value="KAZAL"/>
    <property type="match status" value="1"/>
</dbReference>
<dbReference type="InterPro" id="IPR002350">
    <property type="entry name" value="Kazal_dom"/>
</dbReference>
<evidence type="ECO:0000256" key="3">
    <source>
        <dbReference type="ARBA" id="ARBA00023157"/>
    </source>
</evidence>
<dbReference type="PROSITE" id="PS00282">
    <property type="entry name" value="KAZAL_1"/>
    <property type="match status" value="1"/>
</dbReference>
<evidence type="ECO:0000313" key="7">
    <source>
        <dbReference type="Proteomes" id="UP000198287"/>
    </source>
</evidence>
<comment type="caution">
    <text evidence="6">The sequence shown here is derived from an EMBL/GenBank/DDBJ whole genome shotgun (WGS) entry which is preliminary data.</text>
</comment>
<dbReference type="Pfam" id="PF07648">
    <property type="entry name" value="Kazal_2"/>
    <property type="match status" value="1"/>
</dbReference>
<reference evidence="6 7" key="1">
    <citation type="submission" date="2015-12" db="EMBL/GenBank/DDBJ databases">
        <title>The genome of Folsomia candida.</title>
        <authorList>
            <person name="Faddeeva A."/>
            <person name="Derks M.F."/>
            <person name="Anvar Y."/>
            <person name="Smit S."/>
            <person name="Van Straalen N."/>
            <person name="Roelofs D."/>
        </authorList>
    </citation>
    <scope>NUCLEOTIDE SEQUENCE [LARGE SCALE GENOMIC DNA]</scope>
    <source>
        <strain evidence="6 7">VU population</strain>
        <tissue evidence="6">Whole body</tissue>
    </source>
</reference>
<evidence type="ECO:0000256" key="2">
    <source>
        <dbReference type="ARBA" id="ARBA00022525"/>
    </source>
</evidence>
<feature type="domain" description="Kazal-like" evidence="5">
    <location>
        <begin position="83"/>
        <end position="132"/>
    </location>
</feature>
<dbReference type="Proteomes" id="UP000198287">
    <property type="component" value="Unassembled WGS sequence"/>
</dbReference>
<dbReference type="Gene3D" id="3.30.60.30">
    <property type="match status" value="1"/>
</dbReference>
<evidence type="ECO:0000256" key="4">
    <source>
        <dbReference type="SAM" id="SignalP"/>
    </source>
</evidence>
<keyword evidence="7" id="KW-1185">Reference proteome</keyword>
<keyword evidence="3" id="KW-1015">Disulfide bond</keyword>
<accession>A0A226DGQ3</accession>
<sequence>MRKIIFSRILYFSLAVIALEPHVPTSHGFELTWANLKNIFLKSRDNVDPTTTIRYTTHILPTPTPSIYRTVPTLVTTPSPAKSSKSRTCACGDETASVCASNGITYQNRCKFDCAKTRVSRVRIVGDGPCGSSMNRNDYWGSGKSRGY</sequence>
<feature type="signal peptide" evidence="4">
    <location>
        <begin position="1"/>
        <end position="28"/>
    </location>
</feature>
<gene>
    <name evidence="6" type="ORF">Fcan01_20750</name>
</gene>
<dbReference type="CDD" id="cd00104">
    <property type="entry name" value="KAZAL_FS"/>
    <property type="match status" value="1"/>
</dbReference>
<feature type="chain" id="PRO_5012375407" evidence="4">
    <location>
        <begin position="29"/>
        <end position="148"/>
    </location>
</feature>
<evidence type="ECO:0000256" key="1">
    <source>
        <dbReference type="ARBA" id="ARBA00004613"/>
    </source>
</evidence>
<protein>
    <submittedName>
        <fullName evidence="6">Agrin</fullName>
    </submittedName>
</protein>
<organism evidence="6 7">
    <name type="scientific">Folsomia candida</name>
    <name type="common">Springtail</name>
    <dbReference type="NCBI Taxonomy" id="158441"/>
    <lineage>
        <taxon>Eukaryota</taxon>
        <taxon>Metazoa</taxon>
        <taxon>Ecdysozoa</taxon>
        <taxon>Arthropoda</taxon>
        <taxon>Hexapoda</taxon>
        <taxon>Collembola</taxon>
        <taxon>Entomobryomorpha</taxon>
        <taxon>Isotomoidea</taxon>
        <taxon>Isotomidae</taxon>
        <taxon>Proisotominae</taxon>
        <taxon>Folsomia</taxon>
    </lineage>
</organism>
<dbReference type="GO" id="GO:0005576">
    <property type="term" value="C:extracellular region"/>
    <property type="evidence" value="ECO:0007669"/>
    <property type="project" value="UniProtKB-SubCell"/>
</dbReference>
<dbReference type="PANTHER" id="PTHR21179:SF0">
    <property type="entry name" value="SERINE PROTEASE INHIBITOR KAZAL-TYPE 4"/>
    <property type="match status" value="1"/>
</dbReference>